<dbReference type="RefSeq" id="WP_127079323.1">
    <property type="nucleotide sequence ID" value="NZ_RSCL01000002.1"/>
</dbReference>
<dbReference type="InterPro" id="IPR003661">
    <property type="entry name" value="HisK_dim/P_dom"/>
</dbReference>
<dbReference type="InterPro" id="IPR036097">
    <property type="entry name" value="HisK_dim/P_sf"/>
</dbReference>
<dbReference type="Gene3D" id="1.10.287.130">
    <property type="match status" value="1"/>
</dbReference>
<dbReference type="Pfam" id="PF13191">
    <property type="entry name" value="AAA_16"/>
    <property type="match status" value="1"/>
</dbReference>
<dbReference type="InterPro" id="IPR036890">
    <property type="entry name" value="HATPase_C_sf"/>
</dbReference>
<feature type="domain" description="Histidine kinase" evidence="7">
    <location>
        <begin position="1548"/>
        <end position="1803"/>
    </location>
</feature>
<keyword evidence="4 8" id="KW-0418">Kinase</keyword>
<evidence type="ECO:0000256" key="5">
    <source>
        <dbReference type="ARBA" id="ARBA00023012"/>
    </source>
</evidence>
<dbReference type="InterPro" id="IPR029016">
    <property type="entry name" value="GAF-like_dom_sf"/>
</dbReference>
<dbReference type="GO" id="GO:0000155">
    <property type="term" value="F:phosphorelay sensor kinase activity"/>
    <property type="evidence" value="ECO:0007669"/>
    <property type="project" value="InterPro"/>
</dbReference>
<evidence type="ECO:0000313" key="8">
    <source>
        <dbReference type="EMBL" id="RUT08862.1"/>
    </source>
</evidence>
<dbReference type="SUPFAM" id="SSF52540">
    <property type="entry name" value="P-loop containing nucleoside triphosphate hydrolases"/>
    <property type="match status" value="1"/>
</dbReference>
<dbReference type="OrthoDB" id="472667at2"/>
<dbReference type="SUPFAM" id="SSF55781">
    <property type="entry name" value="GAF domain-like"/>
    <property type="match status" value="1"/>
</dbReference>
<dbReference type="PRINTS" id="PR00344">
    <property type="entry name" value="BCTRLSENSOR"/>
</dbReference>
<comment type="catalytic activity">
    <reaction evidence="1">
        <text>ATP + protein L-histidine = ADP + protein N-phospho-L-histidine.</text>
        <dbReference type="EC" id="2.7.13.3"/>
    </reaction>
</comment>
<proteinExistence type="predicted"/>
<dbReference type="Pfam" id="PF00069">
    <property type="entry name" value="Pkinase"/>
    <property type="match status" value="1"/>
</dbReference>
<dbReference type="SMART" id="SM00220">
    <property type="entry name" value="S_TKc"/>
    <property type="match status" value="1"/>
</dbReference>
<dbReference type="InterPro" id="IPR004358">
    <property type="entry name" value="Sig_transdc_His_kin-like_C"/>
</dbReference>
<dbReference type="PROSITE" id="PS50109">
    <property type="entry name" value="HIS_KIN"/>
    <property type="match status" value="1"/>
</dbReference>
<dbReference type="SMART" id="SM00065">
    <property type="entry name" value="GAF"/>
    <property type="match status" value="1"/>
</dbReference>
<dbReference type="EC" id="2.7.13.3" evidence="2"/>
<keyword evidence="8" id="KW-0723">Serine/threonine-protein kinase</keyword>
<dbReference type="InterPro" id="IPR000719">
    <property type="entry name" value="Prot_kinase_dom"/>
</dbReference>
<dbReference type="InterPro" id="IPR008271">
    <property type="entry name" value="Ser/Thr_kinase_AS"/>
</dbReference>
<dbReference type="InterPro" id="IPR027417">
    <property type="entry name" value="P-loop_NTPase"/>
</dbReference>
<dbReference type="InterPro" id="IPR003018">
    <property type="entry name" value="GAF"/>
</dbReference>
<dbReference type="InterPro" id="IPR003594">
    <property type="entry name" value="HATPase_dom"/>
</dbReference>
<dbReference type="SUPFAM" id="SSF56112">
    <property type="entry name" value="Protein kinase-like (PK-like)"/>
    <property type="match status" value="1"/>
</dbReference>
<evidence type="ECO:0000256" key="3">
    <source>
        <dbReference type="ARBA" id="ARBA00022553"/>
    </source>
</evidence>
<name>A0A433VS84_9CYAN</name>
<keyword evidence="3" id="KW-0597">Phosphoprotein</keyword>
<dbReference type="PANTHER" id="PTHR43642:SF1">
    <property type="entry name" value="HYBRID SIGNAL TRANSDUCTION HISTIDINE KINASE G"/>
    <property type="match status" value="1"/>
</dbReference>
<dbReference type="InterPro" id="IPR011009">
    <property type="entry name" value="Kinase-like_dom_sf"/>
</dbReference>
<dbReference type="Gene3D" id="3.30.565.10">
    <property type="entry name" value="Histidine kinase-like ATPase, C-terminal domain"/>
    <property type="match status" value="1"/>
</dbReference>
<keyword evidence="5" id="KW-0902">Two-component regulatory system</keyword>
<dbReference type="SUPFAM" id="SSF55874">
    <property type="entry name" value="ATPase domain of HSP90 chaperone/DNA topoisomerase II/histidine kinase"/>
    <property type="match status" value="1"/>
</dbReference>
<dbReference type="Pfam" id="PF02518">
    <property type="entry name" value="HATPase_c"/>
    <property type="match status" value="1"/>
</dbReference>
<dbReference type="Proteomes" id="UP000271624">
    <property type="component" value="Unassembled WGS sequence"/>
</dbReference>
<dbReference type="InterPro" id="IPR005467">
    <property type="entry name" value="His_kinase_dom"/>
</dbReference>
<protein>
    <recommendedName>
        <fullName evidence="2">histidine kinase</fullName>
        <ecNumber evidence="2">2.7.13.3</ecNumber>
    </recommendedName>
</protein>
<reference evidence="8" key="2">
    <citation type="journal article" date="2019" name="Genome Biol. Evol.">
        <title>Day and night: Metabolic profiles and evolutionary relationships of six axenic non-marine cyanobacteria.</title>
        <authorList>
            <person name="Will S.E."/>
            <person name="Henke P."/>
            <person name="Boedeker C."/>
            <person name="Huang S."/>
            <person name="Brinkmann H."/>
            <person name="Rohde M."/>
            <person name="Jarek M."/>
            <person name="Friedl T."/>
            <person name="Seufert S."/>
            <person name="Schumacher M."/>
            <person name="Overmann J."/>
            <person name="Neumann-Schaal M."/>
            <person name="Petersen J."/>
        </authorList>
    </citation>
    <scope>NUCLEOTIDE SEQUENCE [LARGE SCALE GENOMIC DNA]</scope>
    <source>
        <strain evidence="8">PCC 7102</strain>
    </source>
</reference>
<dbReference type="GO" id="GO:0005524">
    <property type="term" value="F:ATP binding"/>
    <property type="evidence" value="ECO:0007669"/>
    <property type="project" value="InterPro"/>
</dbReference>
<dbReference type="Pfam" id="PF01590">
    <property type="entry name" value="GAF"/>
    <property type="match status" value="1"/>
</dbReference>
<dbReference type="Gene3D" id="1.10.510.10">
    <property type="entry name" value="Transferase(Phosphotransferase) domain 1"/>
    <property type="match status" value="1"/>
</dbReference>
<dbReference type="GO" id="GO:0004674">
    <property type="term" value="F:protein serine/threonine kinase activity"/>
    <property type="evidence" value="ECO:0007669"/>
    <property type="project" value="UniProtKB-KW"/>
</dbReference>
<dbReference type="InterPro" id="IPR053159">
    <property type="entry name" value="Hybrid_Histidine_Kinase"/>
</dbReference>
<gene>
    <name evidence="8" type="ORF">DSM106972_009150</name>
</gene>
<evidence type="ECO:0000256" key="4">
    <source>
        <dbReference type="ARBA" id="ARBA00022777"/>
    </source>
</evidence>
<dbReference type="CDD" id="cd14014">
    <property type="entry name" value="STKc_PknB_like"/>
    <property type="match status" value="1"/>
</dbReference>
<dbReference type="PANTHER" id="PTHR43642">
    <property type="entry name" value="HYBRID SIGNAL TRANSDUCTION HISTIDINE KINASE G"/>
    <property type="match status" value="1"/>
</dbReference>
<dbReference type="EMBL" id="RSCL01000002">
    <property type="protein sequence ID" value="RUT08862.1"/>
    <property type="molecule type" value="Genomic_DNA"/>
</dbReference>
<evidence type="ECO:0000313" key="9">
    <source>
        <dbReference type="Proteomes" id="UP000271624"/>
    </source>
</evidence>
<dbReference type="SMART" id="SM00387">
    <property type="entry name" value="HATPase_c"/>
    <property type="match status" value="1"/>
</dbReference>
<organism evidence="8 9">
    <name type="scientific">Dulcicalothrix desertica PCC 7102</name>
    <dbReference type="NCBI Taxonomy" id="232991"/>
    <lineage>
        <taxon>Bacteria</taxon>
        <taxon>Bacillati</taxon>
        <taxon>Cyanobacteriota</taxon>
        <taxon>Cyanophyceae</taxon>
        <taxon>Nostocales</taxon>
        <taxon>Calotrichaceae</taxon>
        <taxon>Dulcicalothrix</taxon>
    </lineage>
</organism>
<dbReference type="InterPro" id="IPR041664">
    <property type="entry name" value="AAA_16"/>
</dbReference>
<keyword evidence="4 8" id="KW-0808">Transferase</keyword>
<sequence>MITISLDPVIPGYKISSQLYAGSRTRVYRAIREQDTLAVVIKLLASEYPSFNELLQFRNQYTISKNLNLDGIVRPLLLEAYRNGYILVMEDKGEISLREYIKTTTLSLVEFLATAIQLTNILHDLHQNRVIHKDIKPANILIHPQTKQVKLIDFSIASLLPKETQEIKSPNILEGTLAYISPEQTGRMNRGIDYRSDFYSLGVTFYELLTGELPFTSNDPMELVHSHIAIMPSGLGNGEKTPEVLSDIVMKLMAKNAEDRYQSALGLKYDLENCLYQLKETGKIIYFEIAQRDVRDRFLIPEKLYGREKKVATLLEAFERVANGTSDTLCYARRAEMMLVAGFSGIGKTAVVNEVHKPITRQQGYFIKGKFDQFNRNIPLSAFVQAFRDLMGQLLSESDAQLATWRTKIIAAVGVQGQVIVEVIPELERIIGQQPLVPELSGSAAQNRFNLLFQKFIQVFTTKEHPLVMFLDDLQWADSASLNLLQLLMGEAGCGYLLNLGAYRDNEVFPAHPLMLTLEHIQKAGAVVNTITLEPLGEITVNQLLADTLNCTEELAQPLTRLVYQKTKGNPFFTTQFLKALHEDGWIKFQFDLGYWQCDMAAVRQLALTDDVVEFMALQLQKLSVETQAVLKLAACIGNQFDLNTLAIISEQSAVDAASNLWKALQEGLILPESQVYKFYLNHDEADANTNKIENLAYRFLHDRVQQAAYSLIADNQKQATHLKIGQLLLKKIPATERDKKIFDIVNQLNYGVQIITELAEQEELAWLNLSAGSKARASTAYTAATEYATFGIKLLKVDCWRQYQLALELHNLGAEAAYLAGNFELMAEFIQKVLDCVSDPLDKIKVHEVQIQAYGAQNKAKEAVQLGKEILKLLGVEFPENISSSDIQAELNQIASLLADKPIEDLINLPLMTDKKCLAAMRILSNITTLAYQAAPDLYPLVPLKQVSLSLQYGNSPQSAFGYVGYGIILCGLVEDIESGYRFGQLSIELLSHFDTKEVTSKVMNGFNCLVRHWKEHTRETVQSLWEGYSIGLETGDLEFAGINIRYYNTHLYFLGQELNTLAEEMRTYTQALQLLKQERIAHHNEIQRQRILNLLGEVDDVCCLKGEAYDEEVMLPISIESNDMFALLEFYFTKFQLSYLFGKYELARGYAAQLEQYAPGGLAMVISRQCNFYMSLANLGIFLEVDQDTQTQLLKQVIDNQEKMQLWANHCPINVLHQYYLVEAEKYRVLNKNYEAGDLYDHAIAKAKENSYILEEALASELAAKFYLNLGKEKIAAGYMQEAYYCYARWGAKAKTDDLEQHYPHLLRPILQPVTQQSLNSLETLASIANISIHGSTKTSRSSSTSINTILDFTTIIKASQSLSSTIQLDKLIHQLTQILLQHSGGNRCVLIMPNQVGELQIVANATPNIVELRSEPLKGSNKLPVKLIQYVKNTQKVVMIDDLKTDLPIIDDYLIQRRPKSVLCLPILNQGQLIGILYLKNLTTSGVFTSDRILSLNFLCTQAAISLENARLYQQAQTYAQQLEQSQLQIIQSEKMASLGNLVAGVAHEINNPIGFLNGSINNAKEYVQDLLDYLTLYQQYHPDAAAPVQDKAEEIDLEFLSEDLLRLLDSMEGATERIKGISTSLRTFSRADTENKVSTNIHDGIDSTLLILKYRLKANDFRPAIQVTQDYGQLSLIKCFPGQLNQVFMNILANAIDMFDEMAKTQPPQEITACPQQITIHTAMVENQVQIRIRDNGKGMTEDVKARIFDHLFTTKPVGKGTGLGLAIAQQIVVEKHGGRLNVQSEVGRGTEFLIQLPI</sequence>
<evidence type="ECO:0000256" key="1">
    <source>
        <dbReference type="ARBA" id="ARBA00000085"/>
    </source>
</evidence>
<evidence type="ECO:0000256" key="2">
    <source>
        <dbReference type="ARBA" id="ARBA00012438"/>
    </source>
</evidence>
<keyword evidence="9" id="KW-1185">Reference proteome</keyword>
<feature type="domain" description="Protein kinase" evidence="6">
    <location>
        <begin position="13"/>
        <end position="272"/>
    </location>
</feature>
<dbReference type="Gene3D" id="3.40.50.300">
    <property type="entry name" value="P-loop containing nucleotide triphosphate hydrolases"/>
    <property type="match status" value="1"/>
</dbReference>
<dbReference type="CDD" id="cd00082">
    <property type="entry name" value="HisKA"/>
    <property type="match status" value="1"/>
</dbReference>
<evidence type="ECO:0000259" key="7">
    <source>
        <dbReference type="PROSITE" id="PS50109"/>
    </source>
</evidence>
<comment type="caution">
    <text evidence="8">The sequence shown here is derived from an EMBL/GenBank/DDBJ whole genome shotgun (WGS) entry which is preliminary data.</text>
</comment>
<dbReference type="SMART" id="SM00388">
    <property type="entry name" value="HisKA"/>
    <property type="match status" value="1"/>
</dbReference>
<accession>A0A433VS84</accession>
<reference evidence="8" key="1">
    <citation type="submission" date="2018-12" db="EMBL/GenBank/DDBJ databases">
        <authorList>
            <person name="Will S."/>
            <person name="Neumann-Schaal M."/>
            <person name="Henke P."/>
        </authorList>
    </citation>
    <scope>NUCLEOTIDE SEQUENCE</scope>
    <source>
        <strain evidence="8">PCC 7102</strain>
    </source>
</reference>
<dbReference type="Gene3D" id="3.30.450.40">
    <property type="match status" value="1"/>
</dbReference>
<dbReference type="PROSITE" id="PS50011">
    <property type="entry name" value="PROTEIN_KINASE_DOM"/>
    <property type="match status" value="1"/>
</dbReference>
<evidence type="ECO:0000259" key="6">
    <source>
        <dbReference type="PROSITE" id="PS50011"/>
    </source>
</evidence>
<dbReference type="SUPFAM" id="SSF47384">
    <property type="entry name" value="Homodimeric domain of signal transducing histidine kinase"/>
    <property type="match status" value="1"/>
</dbReference>
<dbReference type="PROSITE" id="PS00108">
    <property type="entry name" value="PROTEIN_KINASE_ST"/>
    <property type="match status" value="1"/>
</dbReference>